<accession>A0AAE1D092</accession>
<dbReference type="Proteomes" id="UP001283361">
    <property type="component" value="Unassembled WGS sequence"/>
</dbReference>
<evidence type="ECO:0000256" key="1">
    <source>
        <dbReference type="SAM" id="MobiDB-lite"/>
    </source>
</evidence>
<comment type="caution">
    <text evidence="2">The sequence shown here is derived from an EMBL/GenBank/DDBJ whole genome shotgun (WGS) entry which is preliminary data.</text>
</comment>
<gene>
    <name evidence="2" type="ORF">RRG08_034046</name>
</gene>
<organism evidence="2 3">
    <name type="scientific">Elysia crispata</name>
    <name type="common">lettuce slug</name>
    <dbReference type="NCBI Taxonomy" id="231223"/>
    <lineage>
        <taxon>Eukaryota</taxon>
        <taxon>Metazoa</taxon>
        <taxon>Spiralia</taxon>
        <taxon>Lophotrochozoa</taxon>
        <taxon>Mollusca</taxon>
        <taxon>Gastropoda</taxon>
        <taxon>Heterobranchia</taxon>
        <taxon>Euthyneura</taxon>
        <taxon>Panpulmonata</taxon>
        <taxon>Sacoglossa</taxon>
        <taxon>Placobranchoidea</taxon>
        <taxon>Plakobranchidae</taxon>
        <taxon>Elysia</taxon>
    </lineage>
</organism>
<keyword evidence="3" id="KW-1185">Reference proteome</keyword>
<sequence length="142" mass="15844">MPLDFAKVGPNPVSSTQRPRGTRFGAPAPRLSRPLERQLQDVTTAHYKLKKSKQYDAPQKRTGITTPNAKTKCRNDFCTDTRPFRPDAGRRQCLQAKADRPQPKAQCETKYKGAEKLKSPPRRWDPQARCGAGCNSTNASCS</sequence>
<feature type="compositionally biased region" description="Basic and acidic residues" evidence="1">
    <location>
        <begin position="97"/>
        <end position="126"/>
    </location>
</feature>
<feature type="region of interest" description="Disordered" evidence="1">
    <location>
        <begin position="95"/>
        <end position="142"/>
    </location>
</feature>
<dbReference type="AlphaFoldDB" id="A0AAE1D092"/>
<feature type="region of interest" description="Disordered" evidence="1">
    <location>
        <begin position="1"/>
        <end position="70"/>
    </location>
</feature>
<reference evidence="2" key="1">
    <citation type="journal article" date="2023" name="G3 (Bethesda)">
        <title>A reference genome for the long-term kleptoplast-retaining sea slug Elysia crispata morphotype clarki.</title>
        <authorList>
            <person name="Eastman K.E."/>
            <person name="Pendleton A.L."/>
            <person name="Shaikh M.A."/>
            <person name="Suttiyut T."/>
            <person name="Ogas R."/>
            <person name="Tomko P."/>
            <person name="Gavelis G."/>
            <person name="Widhalm J.R."/>
            <person name="Wisecaver J.H."/>
        </authorList>
    </citation>
    <scope>NUCLEOTIDE SEQUENCE</scope>
    <source>
        <strain evidence="2">ECLA1</strain>
    </source>
</reference>
<dbReference type="EMBL" id="JAWDGP010005963">
    <property type="protein sequence ID" value="KAK3749071.1"/>
    <property type="molecule type" value="Genomic_DNA"/>
</dbReference>
<name>A0AAE1D092_9GAST</name>
<protein>
    <submittedName>
        <fullName evidence="2">Uncharacterized protein</fullName>
    </submittedName>
</protein>
<evidence type="ECO:0000313" key="3">
    <source>
        <dbReference type="Proteomes" id="UP001283361"/>
    </source>
</evidence>
<proteinExistence type="predicted"/>
<evidence type="ECO:0000313" key="2">
    <source>
        <dbReference type="EMBL" id="KAK3749071.1"/>
    </source>
</evidence>